<dbReference type="AlphaFoldDB" id="A0A7W7RXI2"/>
<dbReference type="PROSITE" id="PS51371">
    <property type="entry name" value="CBS"/>
    <property type="match status" value="2"/>
</dbReference>
<dbReference type="InterPro" id="IPR051676">
    <property type="entry name" value="UPF0053_domain"/>
</dbReference>
<keyword evidence="7 9" id="KW-0129">CBS domain</keyword>
<dbReference type="PANTHER" id="PTHR43099:SF5">
    <property type="entry name" value="HLYC_CORC FAMILY TRANSPORTER"/>
    <property type="match status" value="1"/>
</dbReference>
<evidence type="ECO:0000256" key="6">
    <source>
        <dbReference type="ARBA" id="ARBA00022989"/>
    </source>
</evidence>
<feature type="domain" description="CBS" evidence="13">
    <location>
        <begin position="217"/>
        <end position="280"/>
    </location>
</feature>
<evidence type="ECO:0000256" key="1">
    <source>
        <dbReference type="ARBA" id="ARBA00004651"/>
    </source>
</evidence>
<sequence>MNSVLANAALVMLFVVIGGFFAAAEMAMVSLRESQVRRLDTRGRRGARAAKLARDPNRFLSAVQIGVTVATMLSAAFGADTLARDLLPIVGGWGVPPAVAAPLSLVLVTLAISYASLVLGELAPKRIARQRAEGISLLVAPFLDRMAALSRPIIWALSKSTDGVVKLLGGDPEADREEISTEELRDMVVGHHELAPDERHLIAEVFAAGKRQLREVMLPRTEVEFMAVDTPLAEAAVLAAAMPHSRFPIYRDSYDDIIGFIHIRDLLDPVLTGSIEPISELVPIRPVKLVPTTKRVLATLSEMRDEGHHLAIVVDEYGGTAGIVTMEDLVEELVGDIRDEHDIEDKQVVLPAGEVELDGLANLDEVATETGIRLAEGPYETLGGFVMAALGHLPTLGERVEIPGFEMSVTDMDGRRVSRVRIKHRVSPPDTSASPGPDEPGSAGPDTPAAPPPETPGSSGKGKPASAEPGAPTTPDT</sequence>
<dbReference type="Gene3D" id="3.30.465.10">
    <property type="match status" value="1"/>
</dbReference>
<dbReference type="Proteomes" id="UP000534286">
    <property type="component" value="Unassembled WGS sequence"/>
</dbReference>
<evidence type="ECO:0000256" key="4">
    <source>
        <dbReference type="ARBA" id="ARBA00022692"/>
    </source>
</evidence>
<dbReference type="PANTHER" id="PTHR43099">
    <property type="entry name" value="UPF0053 PROTEIN YRKA"/>
    <property type="match status" value="1"/>
</dbReference>
<evidence type="ECO:0000313" key="16">
    <source>
        <dbReference type="Proteomes" id="UP000534286"/>
    </source>
</evidence>
<dbReference type="RefSeq" id="WP_312882486.1">
    <property type="nucleotide sequence ID" value="NZ_BAABEK010000016.1"/>
</dbReference>
<keyword evidence="8 10" id="KW-0472">Membrane</keyword>
<dbReference type="Pfam" id="PF03471">
    <property type="entry name" value="CorC_HlyC"/>
    <property type="match status" value="1"/>
</dbReference>
<evidence type="ECO:0000256" key="10">
    <source>
        <dbReference type="PROSITE-ProRule" id="PRU01193"/>
    </source>
</evidence>
<dbReference type="SUPFAM" id="SSF56176">
    <property type="entry name" value="FAD-binding/transporter-associated domain-like"/>
    <property type="match status" value="1"/>
</dbReference>
<feature type="transmembrane region" description="Helical" evidence="12">
    <location>
        <begin position="6"/>
        <end position="29"/>
    </location>
</feature>
<evidence type="ECO:0000259" key="13">
    <source>
        <dbReference type="PROSITE" id="PS51371"/>
    </source>
</evidence>
<feature type="transmembrane region" description="Helical" evidence="12">
    <location>
        <begin position="99"/>
        <end position="119"/>
    </location>
</feature>
<comment type="caution">
    <text evidence="15">The sequence shown here is derived from an EMBL/GenBank/DDBJ whole genome shotgun (WGS) entry which is preliminary data.</text>
</comment>
<proteinExistence type="inferred from homology"/>
<dbReference type="InterPro" id="IPR046342">
    <property type="entry name" value="CBS_dom_sf"/>
</dbReference>
<evidence type="ECO:0000256" key="5">
    <source>
        <dbReference type="ARBA" id="ARBA00022737"/>
    </source>
</evidence>
<evidence type="ECO:0000313" key="15">
    <source>
        <dbReference type="EMBL" id="MBB4939742.1"/>
    </source>
</evidence>
<evidence type="ECO:0000256" key="9">
    <source>
        <dbReference type="PROSITE-ProRule" id="PRU00703"/>
    </source>
</evidence>
<evidence type="ECO:0000259" key="14">
    <source>
        <dbReference type="PROSITE" id="PS51846"/>
    </source>
</evidence>
<dbReference type="GO" id="GO:0050660">
    <property type="term" value="F:flavin adenine dinucleotide binding"/>
    <property type="evidence" value="ECO:0007669"/>
    <property type="project" value="InterPro"/>
</dbReference>
<evidence type="ECO:0000256" key="12">
    <source>
        <dbReference type="SAM" id="Phobius"/>
    </source>
</evidence>
<reference evidence="15 16" key="1">
    <citation type="submission" date="2020-08" db="EMBL/GenBank/DDBJ databases">
        <title>Sequencing the genomes of 1000 actinobacteria strains.</title>
        <authorList>
            <person name="Klenk H.-P."/>
        </authorList>
    </citation>
    <scope>NUCLEOTIDE SEQUENCE [LARGE SCALE GENOMIC DNA]</scope>
    <source>
        <strain evidence="15 16">DSM 43023</strain>
    </source>
</reference>
<evidence type="ECO:0000256" key="11">
    <source>
        <dbReference type="SAM" id="MobiDB-lite"/>
    </source>
</evidence>
<dbReference type="InterPro" id="IPR005170">
    <property type="entry name" value="Transptr-assoc_dom"/>
</dbReference>
<gene>
    <name evidence="15" type="ORF">FHR32_004047</name>
</gene>
<dbReference type="FunFam" id="3.10.580.10:FF:000002">
    <property type="entry name" value="Magnesium/cobalt efflux protein CorC"/>
    <property type="match status" value="1"/>
</dbReference>
<dbReference type="InterPro" id="IPR044751">
    <property type="entry name" value="Ion_transp-like_CBS"/>
</dbReference>
<evidence type="ECO:0000256" key="7">
    <source>
        <dbReference type="ARBA" id="ARBA00023122"/>
    </source>
</evidence>
<protein>
    <submittedName>
        <fullName evidence="15">Putative hemolysin</fullName>
    </submittedName>
</protein>
<dbReference type="InterPro" id="IPR016169">
    <property type="entry name" value="FAD-bd_PCMH_sub2"/>
</dbReference>
<dbReference type="CDD" id="cd04590">
    <property type="entry name" value="CBS_pair_CorC_HlyC_assoc"/>
    <property type="match status" value="1"/>
</dbReference>
<dbReference type="SMART" id="SM00116">
    <property type="entry name" value="CBS"/>
    <property type="match status" value="2"/>
</dbReference>
<dbReference type="InterPro" id="IPR000644">
    <property type="entry name" value="CBS_dom"/>
</dbReference>
<evidence type="ECO:0000256" key="2">
    <source>
        <dbReference type="ARBA" id="ARBA00006337"/>
    </source>
</evidence>
<dbReference type="SUPFAM" id="SSF54631">
    <property type="entry name" value="CBS-domain pair"/>
    <property type="match status" value="1"/>
</dbReference>
<keyword evidence="3" id="KW-1003">Cell membrane</keyword>
<keyword evidence="4 10" id="KW-0812">Transmembrane</keyword>
<evidence type="ECO:0000256" key="3">
    <source>
        <dbReference type="ARBA" id="ARBA00022475"/>
    </source>
</evidence>
<keyword evidence="5" id="KW-0677">Repeat</keyword>
<accession>A0A7W7RXI2</accession>
<keyword evidence="16" id="KW-1185">Reference proteome</keyword>
<dbReference type="GO" id="GO:0005886">
    <property type="term" value="C:plasma membrane"/>
    <property type="evidence" value="ECO:0007669"/>
    <property type="project" value="UniProtKB-SubCell"/>
</dbReference>
<dbReference type="EMBL" id="JACHJU010000001">
    <property type="protein sequence ID" value="MBB4939742.1"/>
    <property type="molecule type" value="Genomic_DNA"/>
</dbReference>
<comment type="similarity">
    <text evidence="2">Belongs to the UPF0053 family.</text>
</comment>
<name>A0A7W7RXI2_9ACTN</name>
<keyword evidence="6 10" id="KW-1133">Transmembrane helix</keyword>
<dbReference type="InterPro" id="IPR036318">
    <property type="entry name" value="FAD-bd_PCMH-like_sf"/>
</dbReference>
<dbReference type="Gene3D" id="3.10.580.10">
    <property type="entry name" value="CBS-domain"/>
    <property type="match status" value="1"/>
</dbReference>
<dbReference type="SMART" id="SM01091">
    <property type="entry name" value="CorC_HlyC"/>
    <property type="match status" value="1"/>
</dbReference>
<organism evidence="15 16">
    <name type="scientific">Streptosporangium album</name>
    <dbReference type="NCBI Taxonomy" id="47479"/>
    <lineage>
        <taxon>Bacteria</taxon>
        <taxon>Bacillati</taxon>
        <taxon>Actinomycetota</taxon>
        <taxon>Actinomycetes</taxon>
        <taxon>Streptosporangiales</taxon>
        <taxon>Streptosporangiaceae</taxon>
        <taxon>Streptosporangium</taxon>
    </lineage>
</organism>
<feature type="region of interest" description="Disordered" evidence="11">
    <location>
        <begin position="420"/>
        <end position="477"/>
    </location>
</feature>
<dbReference type="Pfam" id="PF00571">
    <property type="entry name" value="CBS"/>
    <property type="match status" value="2"/>
</dbReference>
<comment type="subcellular location">
    <subcellularLocation>
        <location evidence="1">Cell membrane</location>
        <topology evidence="1">Multi-pass membrane protein</topology>
    </subcellularLocation>
</comment>
<feature type="transmembrane region" description="Helical" evidence="12">
    <location>
        <begin position="59"/>
        <end position="79"/>
    </location>
</feature>
<dbReference type="InterPro" id="IPR002550">
    <property type="entry name" value="CNNM"/>
</dbReference>
<dbReference type="PROSITE" id="PS51846">
    <property type="entry name" value="CNNM"/>
    <property type="match status" value="1"/>
</dbReference>
<feature type="domain" description="CNNM transmembrane" evidence="14">
    <location>
        <begin position="1"/>
        <end position="198"/>
    </location>
</feature>
<dbReference type="Pfam" id="PF01595">
    <property type="entry name" value="CNNM"/>
    <property type="match status" value="1"/>
</dbReference>
<feature type="domain" description="CBS" evidence="13">
    <location>
        <begin position="281"/>
        <end position="340"/>
    </location>
</feature>
<evidence type="ECO:0000256" key="8">
    <source>
        <dbReference type="ARBA" id="ARBA00023136"/>
    </source>
</evidence>